<dbReference type="RefSeq" id="WP_150547967.1">
    <property type="nucleotide sequence ID" value="NZ_LR215729.2"/>
</dbReference>
<feature type="signal peptide" evidence="1">
    <location>
        <begin position="1"/>
        <end position="26"/>
    </location>
</feature>
<proteinExistence type="predicted"/>
<evidence type="ECO:0008006" key="3">
    <source>
        <dbReference type="Google" id="ProtNLM"/>
    </source>
</evidence>
<evidence type="ECO:0000256" key="1">
    <source>
        <dbReference type="SAM" id="SignalP"/>
    </source>
</evidence>
<accession>A0A653E1Q5</accession>
<keyword evidence="1" id="KW-0732">Signal</keyword>
<gene>
    <name evidence="2" type="ORF">PMYSY11_1568</name>
</gene>
<dbReference type="AlphaFoldDB" id="A0A653E1Q5"/>
<organism evidence="2">
    <name type="scientific">Pseudomonas marincola</name>
    <dbReference type="NCBI Taxonomy" id="437900"/>
    <lineage>
        <taxon>Bacteria</taxon>
        <taxon>Pseudomonadati</taxon>
        <taxon>Pseudomonadota</taxon>
        <taxon>Gammaproteobacteria</taxon>
        <taxon>Pseudomonadales</taxon>
        <taxon>Pseudomonadaceae</taxon>
        <taxon>Pseudomonas</taxon>
    </lineage>
</organism>
<reference evidence="2" key="1">
    <citation type="submission" date="2019-02" db="EMBL/GenBank/DDBJ databases">
        <authorList>
            <consortium name="Genoscope - CEA"/>
            <person name="William W."/>
        </authorList>
    </citation>
    <scope>NUCLEOTIDE SEQUENCE [LARGE SCALE GENOMIC DNA]</scope>
    <source>
        <strain evidence="2">YSy11</strain>
    </source>
</reference>
<name>A0A653E1Q5_9PSED</name>
<evidence type="ECO:0000313" key="2">
    <source>
        <dbReference type="EMBL" id="VEV96615.1"/>
    </source>
</evidence>
<feature type="chain" id="PRO_5024950836" description="Inhibitor of g-type lysozyme" evidence="1">
    <location>
        <begin position="27"/>
        <end position="252"/>
    </location>
</feature>
<dbReference type="EMBL" id="LR215729">
    <property type="protein sequence ID" value="VEV96615.1"/>
    <property type="molecule type" value="Genomic_DNA"/>
</dbReference>
<dbReference type="Gene3D" id="2.60.120.380">
    <property type="match status" value="1"/>
</dbReference>
<protein>
    <recommendedName>
        <fullName evidence="3">Inhibitor of g-type lysozyme</fullName>
    </recommendedName>
</protein>
<sequence length="252" mass="26989">MKSTLAICSSYLLAVFILMAGSMSHAAEDIRTERVHFKKGTSGAVVEGTIKGYQVVDYVLNAREGQQMQASLATKNTATYFNILAPGETEQAMFNGSMDENQYEGILPKSGDYKIRVYMMRSAARRNEVAPYRLEININAVASTSEAPSNDALVPGTEFHATGSIPCSMTRGQTIGTCDFGVVRSGNGGGTVTISKGDGGKRVIFFENGNATGYDQSQADTGKFSASKEADLSIIRIGDERYEIPDAVVFGG</sequence>